<organism evidence="1 2">
    <name type="scientific">Mauremys mutica</name>
    <name type="common">yellowpond turtle</name>
    <dbReference type="NCBI Taxonomy" id="74926"/>
    <lineage>
        <taxon>Eukaryota</taxon>
        <taxon>Metazoa</taxon>
        <taxon>Chordata</taxon>
        <taxon>Craniata</taxon>
        <taxon>Vertebrata</taxon>
        <taxon>Euteleostomi</taxon>
        <taxon>Archelosauria</taxon>
        <taxon>Testudinata</taxon>
        <taxon>Testudines</taxon>
        <taxon>Cryptodira</taxon>
        <taxon>Durocryptodira</taxon>
        <taxon>Testudinoidea</taxon>
        <taxon>Geoemydidae</taxon>
        <taxon>Geoemydinae</taxon>
        <taxon>Mauremys</taxon>
    </lineage>
</organism>
<protein>
    <submittedName>
        <fullName evidence="1">Uncharacterized protein</fullName>
    </submittedName>
</protein>
<accession>A0A9D4AN19</accession>
<gene>
    <name evidence="1" type="ORF">KIL84_013127</name>
</gene>
<sequence length="125" mass="14302">MVRNIAESAMWDVIKKRIAKTPSNQDVTTYLSGLLEDEFGRDLQAHSRAWQLQHNDIQDHLVRAILPPVGKVVMNSSISRTDSQLQPDIIITNEDQKKIMMVDVTVPFKDRTLAFHNAHVQKVEK</sequence>
<reference evidence="1" key="1">
    <citation type="submission" date="2021-09" db="EMBL/GenBank/DDBJ databases">
        <title>The genome of Mauremys mutica provides insights into the evolution of semi-aquatic lifestyle.</title>
        <authorList>
            <person name="Gong S."/>
            <person name="Gao Y."/>
        </authorList>
    </citation>
    <scope>NUCLEOTIDE SEQUENCE</scope>
    <source>
        <strain evidence="1">MM-2020</strain>
        <tissue evidence="1">Muscle</tissue>
    </source>
</reference>
<evidence type="ECO:0000313" key="1">
    <source>
        <dbReference type="EMBL" id="KAH1168537.1"/>
    </source>
</evidence>
<keyword evidence="2" id="KW-1185">Reference proteome</keyword>
<comment type="caution">
    <text evidence="1">The sequence shown here is derived from an EMBL/GenBank/DDBJ whole genome shotgun (WGS) entry which is preliminary data.</text>
</comment>
<evidence type="ECO:0000313" key="2">
    <source>
        <dbReference type="Proteomes" id="UP000827986"/>
    </source>
</evidence>
<name>A0A9D4AN19_9SAUR</name>
<dbReference type="AlphaFoldDB" id="A0A9D4AN19"/>
<dbReference type="EMBL" id="JAHDVG010000485">
    <property type="protein sequence ID" value="KAH1168537.1"/>
    <property type="molecule type" value="Genomic_DNA"/>
</dbReference>
<dbReference type="Proteomes" id="UP000827986">
    <property type="component" value="Unassembled WGS sequence"/>
</dbReference>
<proteinExistence type="predicted"/>